<dbReference type="STRING" id="1423755.FC40_GL000351"/>
<dbReference type="InterPro" id="IPR059115">
    <property type="entry name" value="Rib"/>
</dbReference>
<feature type="domain" description="Atypical Rib" evidence="4">
    <location>
        <begin position="1520"/>
        <end position="1582"/>
    </location>
</feature>
<evidence type="ECO:0000259" key="4">
    <source>
        <dbReference type="Pfam" id="PF18938"/>
    </source>
</evidence>
<evidence type="ECO:0000256" key="1">
    <source>
        <dbReference type="ARBA" id="ARBA00022729"/>
    </source>
</evidence>
<dbReference type="InterPro" id="IPR044024">
    <property type="entry name" value="aRib"/>
</dbReference>
<feature type="domain" description="Atypical Rib" evidence="4">
    <location>
        <begin position="1272"/>
        <end position="1340"/>
    </location>
</feature>
<evidence type="ECO:0000256" key="2">
    <source>
        <dbReference type="SAM" id="MobiDB-lite"/>
    </source>
</evidence>
<dbReference type="PATRIC" id="fig|1423755.3.peg.390"/>
<comment type="caution">
    <text evidence="5">The sequence shown here is derived from an EMBL/GenBank/DDBJ whole genome shotgun (WGS) entry which is preliminary data.</text>
</comment>
<feature type="compositionally biased region" description="Polar residues" evidence="2">
    <location>
        <begin position="112"/>
        <end position="124"/>
    </location>
</feature>
<dbReference type="Gene3D" id="3.10.20.890">
    <property type="match status" value="13"/>
</dbReference>
<feature type="domain" description="Atypical Rib" evidence="4">
    <location>
        <begin position="936"/>
        <end position="1005"/>
    </location>
</feature>
<feature type="domain" description="Atypical Rib" evidence="4">
    <location>
        <begin position="1099"/>
        <end position="1168"/>
    </location>
</feature>
<proteinExistence type="predicted"/>
<feature type="compositionally biased region" description="Basic and acidic residues" evidence="2">
    <location>
        <begin position="82"/>
        <end position="93"/>
    </location>
</feature>
<keyword evidence="6" id="KW-1185">Reference proteome</keyword>
<feature type="domain" description="Atypical Rib" evidence="4">
    <location>
        <begin position="1592"/>
        <end position="1660"/>
    </location>
</feature>
<accession>A0A0R1WPC1</accession>
<feature type="domain" description="Atypical Rib" evidence="4">
    <location>
        <begin position="398"/>
        <end position="466"/>
    </location>
</feature>
<dbReference type="EMBL" id="AZGD01000079">
    <property type="protein sequence ID" value="KRM19269.1"/>
    <property type="molecule type" value="Genomic_DNA"/>
</dbReference>
<feature type="region of interest" description="Disordered" evidence="2">
    <location>
        <begin position="27"/>
        <end position="144"/>
    </location>
</feature>
<feature type="domain" description="Atypical Rib" evidence="4">
    <location>
        <begin position="1017"/>
        <end position="1087"/>
    </location>
</feature>
<dbReference type="Pfam" id="PF08428">
    <property type="entry name" value="Rib"/>
    <property type="match status" value="1"/>
</dbReference>
<feature type="domain" description="Atypical Rib" evidence="4">
    <location>
        <begin position="1362"/>
        <end position="1424"/>
    </location>
</feature>
<dbReference type="Pfam" id="PF18938">
    <property type="entry name" value="aRib"/>
    <property type="match status" value="13"/>
</dbReference>
<feature type="domain" description="Atypical Rib" evidence="4">
    <location>
        <begin position="1451"/>
        <end position="1519"/>
    </location>
</feature>
<evidence type="ECO:0000313" key="6">
    <source>
        <dbReference type="Proteomes" id="UP000051054"/>
    </source>
</evidence>
<feature type="domain" description="Rib" evidence="3">
    <location>
        <begin position="487"/>
        <end position="562"/>
    </location>
</feature>
<dbReference type="Proteomes" id="UP000051054">
    <property type="component" value="Unassembled WGS sequence"/>
</dbReference>
<evidence type="ECO:0000313" key="5">
    <source>
        <dbReference type="EMBL" id="KRM19269.1"/>
    </source>
</evidence>
<gene>
    <name evidence="5" type="ORF">FC40_GL000351</name>
</gene>
<protein>
    <submittedName>
        <fullName evidence="5">Protein with ysrik-signal peptide</fullName>
    </submittedName>
</protein>
<feature type="domain" description="Atypical Rib" evidence="4">
    <location>
        <begin position="1180"/>
        <end position="1248"/>
    </location>
</feature>
<reference evidence="5 6" key="1">
    <citation type="journal article" date="2015" name="Genome Announc.">
        <title>Expanding the biotechnology potential of lactobacilli through comparative genomics of 213 strains and associated genera.</title>
        <authorList>
            <person name="Sun Z."/>
            <person name="Harris H.M."/>
            <person name="McCann A."/>
            <person name="Guo C."/>
            <person name="Argimon S."/>
            <person name="Zhang W."/>
            <person name="Yang X."/>
            <person name="Jeffery I.B."/>
            <person name="Cooney J.C."/>
            <person name="Kagawa T.F."/>
            <person name="Liu W."/>
            <person name="Song Y."/>
            <person name="Salvetti E."/>
            <person name="Wrobel A."/>
            <person name="Rasinkangas P."/>
            <person name="Parkhill J."/>
            <person name="Rea M.C."/>
            <person name="O'Sullivan O."/>
            <person name="Ritari J."/>
            <person name="Douillard F.P."/>
            <person name="Paul Ross R."/>
            <person name="Yang R."/>
            <person name="Briner A.E."/>
            <person name="Felis G.E."/>
            <person name="de Vos W.M."/>
            <person name="Barrangou R."/>
            <person name="Klaenhammer T.R."/>
            <person name="Caufield P.W."/>
            <person name="Cui Y."/>
            <person name="Zhang H."/>
            <person name="O'Toole P.W."/>
        </authorList>
    </citation>
    <scope>NUCLEOTIDE SEQUENCE [LARGE SCALE GENOMIC DNA]</scope>
    <source>
        <strain evidence="5 6">DSM 18933</strain>
    </source>
</reference>
<keyword evidence="1" id="KW-0732">Signal</keyword>
<evidence type="ECO:0000259" key="3">
    <source>
        <dbReference type="Pfam" id="PF08428"/>
    </source>
</evidence>
<organism evidence="5 6">
    <name type="scientific">Ligilactobacillus hayakitensis DSM 18933 = JCM 14209</name>
    <dbReference type="NCBI Taxonomy" id="1423755"/>
    <lineage>
        <taxon>Bacteria</taxon>
        <taxon>Bacillati</taxon>
        <taxon>Bacillota</taxon>
        <taxon>Bacilli</taxon>
        <taxon>Lactobacillales</taxon>
        <taxon>Lactobacillaceae</taxon>
        <taxon>Ligilactobacillus</taxon>
    </lineage>
</organism>
<name>A0A0R1WPC1_9LACO</name>
<feature type="domain" description="Atypical Rib" evidence="4">
    <location>
        <begin position="856"/>
        <end position="925"/>
    </location>
</feature>
<feature type="domain" description="Atypical Rib" evidence="4">
    <location>
        <begin position="668"/>
        <end position="738"/>
    </location>
</feature>
<feature type="domain" description="Atypical Rib" evidence="4">
    <location>
        <begin position="767"/>
        <end position="832"/>
    </location>
</feature>
<sequence length="1693" mass="185929">MGIGVASVLVGATMMFGTKVSADQVTTSNNHKDLTSDTVQEPTTTSTNTAQNLSESQVLNNNNENKQDLISEVTDVTDTNTADEKTTTQDVADKTTTTTATETKNDDAATESEASQTQATQVEAQSDEAQEQSTKLDDQDSTYVPGHGWYKGTGMIYLENYGHIVPMTKESYNPSELEDIFKYNLAQEIDGNIFVIEKDGKDIDIVGIYRRKQFVINEENFATAEVVNQILEMTKKELRTMVPTKYPKFGVDLTNGQTATYKIKNVEHITDNVDRFLVEVGLTTKRYTFLKELYADVDYQSAPVTSGHIVVLPVMVPRTAELTEQNVLEHVIALNQFLVPTMKLKEGTILPSTDEIGDKGKVNVQVDLKDGFQSLDVEVPIKVVESFADQMEYFISGIPNLIPVKDQDHLTDSEKELVYDEFMQANAIFKYEGIAAIVDEITVADDATLKLQFIDGSKLVYPGKSLTILSDYDSYNDDRDASKSNKDLFEPTISGTLIVTQNDKITDDMVRAFVQMPTEAKDYQINIVSKPDTKTPGDFVASIQVVYADQSVDELELHVKVNANLAATFKTKYADENGNKYAVMDINNLTDTDLQNLYDFGVKVNSDPTIITNYRFDRENQRLVITFKDNTSLLIPLKNFATQAQYEIPSDFPTVQPGTMLTVGEIIDVNYPTKLVDVKDANHLTDTEKQEVIDNVREVNAGNFPVEGTKIQVADNGQVTITYADTSDDIISPDLVIKPIVQITPDQGVPTYNLPELPISSVVTVHGLEKKIEVNDPSHLTLGEKQQVTTAIYANNTLPDGTMVDVTDGGAANITYADGSGAFIASQDLIIQAVKQVPTNAPQHQLPTLEISQLVKINFPTNKLEVVDVNHLTLSERQEVLHLVQTTNKLPENTTIKVESNADVTLTFTDNSHTYISGTRLVQAKPKATPLSQTVVINLPSIKLEVNDVNHLSVGEKQQVKSVLINANNQLPQNTVVEVADNADVKVTFADMSQTFISGTKLVQSKPKVTPLSQTVVINLPSIKLEVNDVNHLSAGEKQQVKSALINANNQLPQNTVVEVADNADVKVTFADMSQTFISGTKLVQAKPKATPLSQTVVIKLPSIKLEVNDVNHLSAGEKQQVKAALINANSQLPQNTVVEVADNADVKVTFADMSQTFISGTKLVQAKPKYTPLSQTVVIKLPNVRIDVKDTNQLSVGEKQQVKSALINANNQLPQNTVVEVADNADTKFIFADNSTTSINGAALVKKAEVKVSDNPPTITKPTITIADLVKVIYPETKVEVKDVTALTGVEKQEVKESIQQYNTFPEGTNISVDEDATSVIHYSDQSQTKITGSRLVVELQAPIAQEVSKPVALELTPPLIQAPTKTTVKNPAQLTQAEKQEIVEKVISANNLPEITPIFVANNGQTTVIAPEIKASATFASEVMVQTLPQAMRPMLRNESPYAMASTISINIPKDINIKVSDRDKLTAKDIKIIIKKLFESNDFPEGTKIRVNKDGMIMISFPDGSNTMILKSQLFGEEKFYVKDSSALTTKEKQEVLDKLVSENNFPKGTKIVIQDDGTTIFTYPNKIKATIVGKNLIKPMTQAQKAVITVPVKVQVADANHLTDAEKAQVKKDVLTQNQADFPSGTNVNVKDDGTVVIKYRDGSTKRIESHDMVADSSSEIDYYSDVTKESPAYKAPKHEKKNTVLPSL</sequence>
<feature type="compositionally biased region" description="Polar residues" evidence="2">
    <location>
        <begin position="36"/>
        <end position="64"/>
    </location>
</feature>